<dbReference type="PANTHER" id="PTHR22999">
    <property type="entry name" value="PX SERINE/THREONINE KINASE PXK"/>
    <property type="match status" value="1"/>
</dbReference>
<dbReference type="Proteomes" id="UP001386955">
    <property type="component" value="Unassembled WGS sequence"/>
</dbReference>
<evidence type="ECO:0000256" key="3">
    <source>
        <dbReference type="SAM" id="MobiDB-lite"/>
    </source>
</evidence>
<comment type="subcellular location">
    <subcellularLocation>
        <location evidence="1">Cytoplasm</location>
    </subcellularLocation>
</comment>
<feature type="compositionally biased region" description="Basic and acidic residues" evidence="3">
    <location>
        <begin position="92"/>
        <end position="106"/>
    </location>
</feature>
<evidence type="ECO:0000256" key="1">
    <source>
        <dbReference type="ARBA" id="ARBA00004496"/>
    </source>
</evidence>
<evidence type="ECO:0000256" key="2">
    <source>
        <dbReference type="ARBA" id="ARBA00022490"/>
    </source>
</evidence>
<feature type="region of interest" description="Disordered" evidence="3">
    <location>
        <begin position="66"/>
        <end position="148"/>
    </location>
</feature>
<evidence type="ECO:0000313" key="4">
    <source>
        <dbReference type="EMBL" id="KAK7405284.1"/>
    </source>
</evidence>
<dbReference type="InterPro" id="IPR051837">
    <property type="entry name" value="SortingNexin/PXDomain-PKLike"/>
</dbReference>
<reference evidence="4 5" key="1">
    <citation type="submission" date="2024-01" db="EMBL/GenBank/DDBJ databases">
        <title>The genomes of 5 underutilized Papilionoideae crops provide insights into root nodulation and disease resistanc.</title>
        <authorList>
            <person name="Jiang F."/>
        </authorList>
    </citation>
    <scope>NUCLEOTIDE SEQUENCE [LARGE SCALE GENOMIC DNA]</scope>
    <source>
        <strain evidence="4">DUOXIRENSHENG_FW03</strain>
        <tissue evidence="4">Leaves</tissue>
    </source>
</reference>
<dbReference type="EMBL" id="JAYMYS010000002">
    <property type="protein sequence ID" value="KAK7405284.1"/>
    <property type="molecule type" value="Genomic_DNA"/>
</dbReference>
<dbReference type="PANTHER" id="PTHR22999:SF23">
    <property type="entry name" value="SORTING NEXIN-16"/>
    <property type="match status" value="1"/>
</dbReference>
<keyword evidence="2" id="KW-0963">Cytoplasm</keyword>
<protein>
    <submittedName>
        <fullName evidence="4">Uncharacterized protein</fullName>
    </submittedName>
</protein>
<comment type="caution">
    <text evidence="4">The sequence shown here is derived from an EMBL/GenBank/DDBJ whole genome shotgun (WGS) entry which is preliminary data.</text>
</comment>
<proteinExistence type="predicted"/>
<evidence type="ECO:0000313" key="5">
    <source>
        <dbReference type="Proteomes" id="UP001386955"/>
    </source>
</evidence>
<keyword evidence="5" id="KW-1185">Reference proteome</keyword>
<dbReference type="AlphaFoldDB" id="A0AAN9SV88"/>
<feature type="compositionally biased region" description="Polar residues" evidence="3">
    <location>
        <begin position="79"/>
        <end position="88"/>
    </location>
</feature>
<name>A0AAN9SV88_PSOTE</name>
<organism evidence="4 5">
    <name type="scientific">Psophocarpus tetragonolobus</name>
    <name type="common">Winged bean</name>
    <name type="synonym">Dolichos tetragonolobus</name>
    <dbReference type="NCBI Taxonomy" id="3891"/>
    <lineage>
        <taxon>Eukaryota</taxon>
        <taxon>Viridiplantae</taxon>
        <taxon>Streptophyta</taxon>
        <taxon>Embryophyta</taxon>
        <taxon>Tracheophyta</taxon>
        <taxon>Spermatophyta</taxon>
        <taxon>Magnoliopsida</taxon>
        <taxon>eudicotyledons</taxon>
        <taxon>Gunneridae</taxon>
        <taxon>Pentapetalae</taxon>
        <taxon>rosids</taxon>
        <taxon>fabids</taxon>
        <taxon>Fabales</taxon>
        <taxon>Fabaceae</taxon>
        <taxon>Papilionoideae</taxon>
        <taxon>50 kb inversion clade</taxon>
        <taxon>NPAAA clade</taxon>
        <taxon>indigoferoid/millettioid clade</taxon>
        <taxon>Phaseoleae</taxon>
        <taxon>Psophocarpus</taxon>
    </lineage>
</organism>
<accession>A0AAN9SV88</accession>
<feature type="compositionally biased region" description="Polar residues" evidence="3">
    <location>
        <begin position="122"/>
        <end position="141"/>
    </location>
</feature>
<sequence>MMLAKMNDQGGTSLQYNTLHEESSQVKPADWALMLEVATQRRTEVLMPENLENTWTKGRNYKRKENKIIKGGYQDLPAKSTSTDSSLPQRKLAQETKASKRGKYDTGEGMPSLPQLHALSSDPLQNVGSAKNSESSQNPDKNLSFAGDLASDGYKSPLKSEGFWGKSSADMIVRKEGPLVSKLHCWIAGLWPGGKFFLRVEIPQIISNNSDQKLSQILSRSGGSNTTKSESGSFKQQLEAARRATPTPLVTLIGHKQYIHCDRDIYYFSQSNTCVKQLAYAILELVLVYIFPEMRDVVFTNPYGVLVHDLWYDNHMWKVKMERAPFGTPTCFMALLVAGLHARLLMIWELGQWFCSYIQLYKAWVLGMYRNNLIVGMSHGGVDAGSFLRSIIGWIMVPRHKLPVMKGDLVAK</sequence>
<dbReference type="GO" id="GO:0005737">
    <property type="term" value="C:cytoplasm"/>
    <property type="evidence" value="ECO:0007669"/>
    <property type="project" value="UniProtKB-SubCell"/>
</dbReference>
<gene>
    <name evidence="4" type="ORF">VNO78_06484</name>
</gene>